<keyword evidence="4" id="KW-1185">Reference proteome</keyword>
<keyword evidence="1" id="KW-0378">Hydrolase</keyword>
<dbReference type="OrthoDB" id="6495301at2759"/>
<sequence length="277" mass="31473">MSLQADIPYDTTRDPYRTFDLYYSSKPDVPLPLICFVHGGAWRSEDKTDHAVLARELVSRTKFPVAVPNYRLSKASDANSIRHPTHAHDILQLLIFLMTWSDSSLGELFDRSKIYLLGHSCSAHMLASIFLDSSAITPILTPPPQVINAVQAIVLSEGIYDIDLLLARFPDYRDWFIAPAFGDKASYAEFSVPRFSLRPEQKTDIRWFIIHSKGDKLVDLSQSEAMYAHLLRVYAESAQSLVKRNVDELVDEHDAVLRSEVYMNMVSGFILQDIYKS</sequence>
<accession>A0A8H5GIV4</accession>
<dbReference type="Pfam" id="PF20434">
    <property type="entry name" value="BD-FAE"/>
    <property type="match status" value="1"/>
</dbReference>
<dbReference type="Proteomes" id="UP000559256">
    <property type="component" value="Unassembled WGS sequence"/>
</dbReference>
<dbReference type="InterPro" id="IPR050300">
    <property type="entry name" value="GDXG_lipolytic_enzyme"/>
</dbReference>
<gene>
    <name evidence="3" type="ORF">D9758_003232</name>
</gene>
<protein>
    <recommendedName>
        <fullName evidence="2">BD-FAE-like domain-containing protein</fullName>
    </recommendedName>
</protein>
<reference evidence="3 4" key="1">
    <citation type="journal article" date="2020" name="ISME J.">
        <title>Uncovering the hidden diversity of litter-decomposition mechanisms in mushroom-forming fungi.</title>
        <authorList>
            <person name="Floudas D."/>
            <person name="Bentzer J."/>
            <person name="Ahren D."/>
            <person name="Johansson T."/>
            <person name="Persson P."/>
            <person name="Tunlid A."/>
        </authorList>
    </citation>
    <scope>NUCLEOTIDE SEQUENCE [LARGE SCALE GENOMIC DNA]</scope>
    <source>
        <strain evidence="3 4">CBS 291.85</strain>
    </source>
</reference>
<dbReference type="InterPro" id="IPR029058">
    <property type="entry name" value="AB_hydrolase_fold"/>
</dbReference>
<dbReference type="PANTHER" id="PTHR48081">
    <property type="entry name" value="AB HYDROLASE SUPERFAMILY PROTEIN C4A8.06C"/>
    <property type="match status" value="1"/>
</dbReference>
<dbReference type="SUPFAM" id="SSF53474">
    <property type="entry name" value="alpha/beta-Hydrolases"/>
    <property type="match status" value="1"/>
</dbReference>
<dbReference type="AlphaFoldDB" id="A0A8H5GIV4"/>
<dbReference type="PANTHER" id="PTHR48081:SF33">
    <property type="entry name" value="KYNURENINE FORMAMIDASE"/>
    <property type="match status" value="1"/>
</dbReference>
<feature type="domain" description="BD-FAE-like" evidence="2">
    <location>
        <begin position="20"/>
        <end position="230"/>
    </location>
</feature>
<dbReference type="InterPro" id="IPR049492">
    <property type="entry name" value="BD-FAE-like_dom"/>
</dbReference>
<organism evidence="3 4">
    <name type="scientific">Tetrapyrgos nigripes</name>
    <dbReference type="NCBI Taxonomy" id="182062"/>
    <lineage>
        <taxon>Eukaryota</taxon>
        <taxon>Fungi</taxon>
        <taxon>Dikarya</taxon>
        <taxon>Basidiomycota</taxon>
        <taxon>Agaricomycotina</taxon>
        <taxon>Agaricomycetes</taxon>
        <taxon>Agaricomycetidae</taxon>
        <taxon>Agaricales</taxon>
        <taxon>Marasmiineae</taxon>
        <taxon>Marasmiaceae</taxon>
        <taxon>Tetrapyrgos</taxon>
    </lineage>
</organism>
<name>A0A8H5GIV4_9AGAR</name>
<dbReference type="Gene3D" id="3.40.50.1820">
    <property type="entry name" value="alpha/beta hydrolase"/>
    <property type="match status" value="1"/>
</dbReference>
<evidence type="ECO:0000256" key="1">
    <source>
        <dbReference type="ARBA" id="ARBA00022801"/>
    </source>
</evidence>
<dbReference type="EMBL" id="JAACJM010000026">
    <property type="protein sequence ID" value="KAF5365594.1"/>
    <property type="molecule type" value="Genomic_DNA"/>
</dbReference>
<evidence type="ECO:0000259" key="2">
    <source>
        <dbReference type="Pfam" id="PF20434"/>
    </source>
</evidence>
<evidence type="ECO:0000313" key="4">
    <source>
        <dbReference type="Proteomes" id="UP000559256"/>
    </source>
</evidence>
<proteinExistence type="predicted"/>
<dbReference type="GO" id="GO:0016787">
    <property type="term" value="F:hydrolase activity"/>
    <property type="evidence" value="ECO:0007669"/>
    <property type="project" value="UniProtKB-KW"/>
</dbReference>
<evidence type="ECO:0000313" key="3">
    <source>
        <dbReference type="EMBL" id="KAF5365594.1"/>
    </source>
</evidence>
<comment type="caution">
    <text evidence="3">The sequence shown here is derived from an EMBL/GenBank/DDBJ whole genome shotgun (WGS) entry which is preliminary data.</text>
</comment>